<comment type="caution">
    <text evidence="3">The sequence shown here is derived from an EMBL/GenBank/DDBJ whole genome shotgun (WGS) entry which is preliminary data.</text>
</comment>
<name>A0A437AJY7_9MICR</name>
<keyword evidence="1" id="KW-0812">Transmembrane</keyword>
<sequence length="146" mass="15890">MYFLKELLLIAVFSKFVSCATDDKYAKVSDGLADVKTKVETVATRLFNSGVDDSKKAEAEKEITAVHDAVAKLVKSSEEHLKSSDTAIKEDANKLKLNVEFVQKVFGGSAGGHSWFSIKSWIVYVCIFAGGAIIGAVIYSVFSKKD</sequence>
<dbReference type="VEuPathDB" id="MicrosporidiaDB:TUBRATIS_21190"/>
<reference evidence="3 4" key="1">
    <citation type="submission" date="2018-10" db="EMBL/GenBank/DDBJ databases">
        <title>Draft genome sequence of the microsporidian Tubulinosema ratisbonensis.</title>
        <authorList>
            <person name="Polonais V."/>
            <person name="Peyretaillade E."/>
            <person name="Niehus S."/>
            <person name="Wawrzyniak I."/>
            <person name="Franchet A."/>
            <person name="Gaspin C."/>
            <person name="Reichstadt M."/>
            <person name="Belser C."/>
            <person name="Labadie K."/>
            <person name="Delbac F."/>
            <person name="Ferrandon D."/>
        </authorList>
    </citation>
    <scope>NUCLEOTIDE SEQUENCE [LARGE SCALE GENOMIC DNA]</scope>
    <source>
        <strain evidence="3 4">Franzen</strain>
    </source>
</reference>
<organism evidence="3 4">
    <name type="scientific">Tubulinosema ratisbonensis</name>
    <dbReference type="NCBI Taxonomy" id="291195"/>
    <lineage>
        <taxon>Eukaryota</taxon>
        <taxon>Fungi</taxon>
        <taxon>Fungi incertae sedis</taxon>
        <taxon>Microsporidia</taxon>
        <taxon>Tubulinosematoidea</taxon>
        <taxon>Tubulinosematidae</taxon>
        <taxon>Tubulinosema</taxon>
    </lineage>
</organism>
<feature type="signal peptide" evidence="2">
    <location>
        <begin position="1"/>
        <end position="19"/>
    </location>
</feature>
<keyword evidence="1" id="KW-1133">Transmembrane helix</keyword>
<gene>
    <name evidence="3" type="ORF">TUBRATIS_21190</name>
</gene>
<evidence type="ECO:0000313" key="3">
    <source>
        <dbReference type="EMBL" id="RVD91432.1"/>
    </source>
</evidence>
<keyword evidence="4" id="KW-1185">Reference proteome</keyword>
<keyword evidence="2" id="KW-0732">Signal</keyword>
<keyword evidence="1" id="KW-0472">Membrane</keyword>
<accession>A0A437AJY7</accession>
<dbReference type="AlphaFoldDB" id="A0A437AJY7"/>
<evidence type="ECO:0000256" key="1">
    <source>
        <dbReference type="SAM" id="Phobius"/>
    </source>
</evidence>
<protein>
    <submittedName>
        <fullName evidence="3">Uncharacterized protein</fullName>
    </submittedName>
</protein>
<proteinExistence type="predicted"/>
<evidence type="ECO:0000256" key="2">
    <source>
        <dbReference type="SAM" id="SignalP"/>
    </source>
</evidence>
<dbReference type="Proteomes" id="UP000282876">
    <property type="component" value="Unassembled WGS sequence"/>
</dbReference>
<dbReference type="EMBL" id="RCSS01000525">
    <property type="protein sequence ID" value="RVD91432.1"/>
    <property type="molecule type" value="Genomic_DNA"/>
</dbReference>
<evidence type="ECO:0000313" key="4">
    <source>
        <dbReference type="Proteomes" id="UP000282876"/>
    </source>
</evidence>
<feature type="transmembrane region" description="Helical" evidence="1">
    <location>
        <begin position="121"/>
        <end position="142"/>
    </location>
</feature>
<feature type="chain" id="PRO_5019170775" evidence="2">
    <location>
        <begin position="20"/>
        <end position="146"/>
    </location>
</feature>